<proteinExistence type="predicted"/>
<evidence type="ECO:0000313" key="2">
    <source>
        <dbReference type="Proteomes" id="UP001139981"/>
    </source>
</evidence>
<gene>
    <name evidence="1" type="ORF">IWW38_001000</name>
</gene>
<dbReference type="Proteomes" id="UP001139981">
    <property type="component" value="Unassembled WGS sequence"/>
</dbReference>
<keyword evidence="2" id="KW-1185">Reference proteome</keyword>
<name>A0ACC1M7X6_9FUNG</name>
<comment type="caution">
    <text evidence="1">The sequence shown here is derived from an EMBL/GenBank/DDBJ whole genome shotgun (WGS) entry which is preliminary data.</text>
</comment>
<reference evidence="1" key="1">
    <citation type="submission" date="2022-07" db="EMBL/GenBank/DDBJ databases">
        <title>Phylogenomic reconstructions and comparative analyses of Kickxellomycotina fungi.</title>
        <authorList>
            <person name="Reynolds N.K."/>
            <person name="Stajich J.E."/>
            <person name="Barry K."/>
            <person name="Grigoriev I.V."/>
            <person name="Crous P."/>
            <person name="Smith M.E."/>
        </authorList>
    </citation>
    <scope>NUCLEOTIDE SEQUENCE</scope>
    <source>
        <strain evidence="1">CBS 190363</strain>
    </source>
</reference>
<organism evidence="1 2">
    <name type="scientific">Coemansia aciculifera</name>
    <dbReference type="NCBI Taxonomy" id="417176"/>
    <lineage>
        <taxon>Eukaryota</taxon>
        <taxon>Fungi</taxon>
        <taxon>Fungi incertae sedis</taxon>
        <taxon>Zoopagomycota</taxon>
        <taxon>Kickxellomycotina</taxon>
        <taxon>Kickxellomycetes</taxon>
        <taxon>Kickxellales</taxon>
        <taxon>Kickxellaceae</taxon>
        <taxon>Coemansia</taxon>
    </lineage>
</organism>
<evidence type="ECO:0000313" key="1">
    <source>
        <dbReference type="EMBL" id="KAJ2899426.1"/>
    </source>
</evidence>
<dbReference type="EMBL" id="JANBVB010000027">
    <property type="protein sequence ID" value="KAJ2899426.1"/>
    <property type="molecule type" value="Genomic_DNA"/>
</dbReference>
<sequence>MVDGAANHNTGLRLSMGGSANSTARPKPRGSTGIPIRPREYEGFLPRHPARGHSETSMTVVVPDMPTPLSAAPASMAFKHDRRRDYFTDSTTLEAAMGRSAPENSGIRYDIRQRSSAEPTTISPITSARSTAPPTIHHIDSDAIAAAAAASGSGIAAFGRASNVKKGSDRGGFRRGTGSDTPSFRRRERAPLASSKRHGDYGPDSRLPRFILDRLRSADSGPAVASNLTGSFGSDSGRTSITSNDSSMHSPRSTSSTSAMQSMLELEEAKLLKAERKNQRQAVDSVLSEEQKVAYVGLVYLLLVGIQDRLNVQYKESQSSTASFMNFSRRLMRKMYAHIRLTAEEQRMIELLPRHKIAAADMALSLAAQGDTILVEADQDLAVVHDVGDEELIMALRSSVECRSSSESIRPSKISWPGAKKSQPKEESSEIYSQYLALPTGGFEPESESEPEPELEVSLETHTTAESHQSNSPHSQLSAHSADGRVEGISEHVRA</sequence>
<accession>A0ACC1M7X6</accession>
<feature type="non-terminal residue" evidence="1">
    <location>
        <position position="495"/>
    </location>
</feature>
<protein>
    <submittedName>
        <fullName evidence="1">Uncharacterized protein</fullName>
    </submittedName>
</protein>